<comment type="catalytic activity">
    <reaction evidence="9">
        <text>L-homoserine + NAD(+) = L-aspartate 4-semialdehyde + NADH + H(+)</text>
        <dbReference type="Rhea" id="RHEA:15757"/>
        <dbReference type="ChEBI" id="CHEBI:15378"/>
        <dbReference type="ChEBI" id="CHEBI:57476"/>
        <dbReference type="ChEBI" id="CHEBI:57540"/>
        <dbReference type="ChEBI" id="CHEBI:57945"/>
        <dbReference type="ChEBI" id="CHEBI:537519"/>
        <dbReference type="EC" id="1.1.1.3"/>
    </reaction>
    <physiologicalReaction direction="right-to-left" evidence="9">
        <dbReference type="Rhea" id="RHEA:15759"/>
    </physiologicalReaction>
</comment>
<dbReference type="NCBIfam" id="NF007003">
    <property type="entry name" value="PRK09466.1"/>
    <property type="match status" value="1"/>
</dbReference>
<dbReference type="EC" id="1.1.1.3" evidence="13"/>
<dbReference type="InterPro" id="IPR018042">
    <property type="entry name" value="Aspartate_kinase_CS"/>
</dbReference>
<evidence type="ECO:0000259" key="10">
    <source>
        <dbReference type="Pfam" id="PF00696"/>
    </source>
</evidence>
<dbReference type="InterPro" id="IPR001342">
    <property type="entry name" value="HDH_cat"/>
</dbReference>
<keyword evidence="5 13" id="KW-0560">Oxidoreductase</keyword>
<evidence type="ECO:0000259" key="12">
    <source>
        <dbReference type="Pfam" id="PF03447"/>
    </source>
</evidence>
<keyword evidence="13" id="KW-0418">Kinase</keyword>
<keyword evidence="6" id="KW-0486">Methionine biosynthesis</keyword>
<dbReference type="EMBL" id="JAHRID010000006">
    <property type="protein sequence ID" value="MBV2130055.1"/>
    <property type="molecule type" value="Genomic_DNA"/>
</dbReference>
<sequence length="802" mass="86678">MSQQLAATSPRNLISVHKFGGSSLASTARFQAVTRLVKQQQGQPWVVVSAPGDTTDELLAIISSYQQQGESSVLIAQLQARLLQLISASLSGPATGRVLATVQYWFSQIPAWLARQQNNEVLAIGELLSATLLAAMLTEQGKPAVAVDARQFLRFNDVEPDWQHSSALLKKVTETTASSGTSANVIHVVTGYIGKNQQGDSITLGRNGSDYSATLLAALLAADSVSIWTDVKAIYSADPRKCASAIPYARVNVRQACQLAALGNPVLHARTLAPLTGSRTSLLVRSALQPEHEGCEVVPTAANQAFLTSLAQVRLVSLARRPQISAVALAEQLQVPVVVLPQQDNGTDETSQRWLIPASAWTVAAALLQQHGSHPLTDTSDYYALVWLKGRARQQVNSELSELLQQLDIQHFYENDQLAVWLFKQELTVTELNQVHQHCVATKPRLQLLVAGTGNVGAEFLQMLSKQQAALSSEIKLTLAGVFNSRRALLGEALNPAKWQDQLACADSYSATELLTYIRQLPGPKVLVDITPSQQFARQYPDFIKAGCHIISANKQGVTLPLAEYNAIRAELKHHQLSWRSNTTVGAGIPVQQVIQTLQQSGDSIKKISGIFSGTLSWLLCKFDGSQPFSGLLAEATELGLTEPDPRDDLSGKDVQRKLLVLARELGLNLELEQIRLQPLMPEALAAGSWPEAWQQRGLLDDMLAKAWANANAAGKVLRYAASLTLDSEGVTAEVTLLQVAADEPLAALTPCDNIFVIESQWYCDNPLVLKGPGAGRQVTAGGIHADVAQLCQQLILTGVSH</sequence>
<comment type="caution">
    <text evidence="13">The sequence shown here is derived from an EMBL/GenBank/DDBJ whole genome shotgun (WGS) entry which is preliminary data.</text>
</comment>
<organism evidence="13 14">
    <name type="scientific">Arsukibacterium indicum</name>
    <dbReference type="NCBI Taxonomy" id="2848612"/>
    <lineage>
        <taxon>Bacteria</taxon>
        <taxon>Pseudomonadati</taxon>
        <taxon>Pseudomonadota</taxon>
        <taxon>Gammaproteobacteria</taxon>
        <taxon>Chromatiales</taxon>
        <taxon>Chromatiaceae</taxon>
        <taxon>Arsukibacterium</taxon>
    </lineage>
</organism>
<keyword evidence="2" id="KW-0028">Amino-acid biosynthesis</keyword>
<evidence type="ECO:0000256" key="8">
    <source>
        <dbReference type="ARBA" id="ARBA00048841"/>
    </source>
</evidence>
<dbReference type="RefSeq" id="WP_217669931.1">
    <property type="nucleotide sequence ID" value="NZ_JAHRID010000006.1"/>
</dbReference>
<keyword evidence="4" id="KW-0521">NADP</keyword>
<comment type="cofactor">
    <cofactor evidence="1">
        <name>a metal cation</name>
        <dbReference type="ChEBI" id="CHEBI:25213"/>
    </cofactor>
</comment>
<gene>
    <name evidence="13" type="primary">metL</name>
    <name evidence="13" type="ORF">KQY15_13265</name>
</gene>
<dbReference type="Proteomes" id="UP000704611">
    <property type="component" value="Unassembled WGS sequence"/>
</dbReference>
<evidence type="ECO:0000256" key="3">
    <source>
        <dbReference type="ARBA" id="ARBA00022697"/>
    </source>
</evidence>
<evidence type="ECO:0000256" key="7">
    <source>
        <dbReference type="ARBA" id="ARBA00029440"/>
    </source>
</evidence>
<accession>A0ABS6MMN8</accession>
<dbReference type="GO" id="GO:0004412">
    <property type="term" value="F:homoserine dehydrogenase activity"/>
    <property type="evidence" value="ECO:0007669"/>
    <property type="project" value="UniProtKB-EC"/>
</dbReference>
<keyword evidence="14" id="KW-1185">Reference proteome</keyword>
<evidence type="ECO:0000256" key="1">
    <source>
        <dbReference type="ARBA" id="ARBA00001920"/>
    </source>
</evidence>
<dbReference type="Pfam" id="PF00696">
    <property type="entry name" value="AA_kinase"/>
    <property type="match status" value="1"/>
</dbReference>
<comment type="catalytic activity">
    <reaction evidence="8">
        <text>L-homoserine + NADP(+) = L-aspartate 4-semialdehyde + NADPH + H(+)</text>
        <dbReference type="Rhea" id="RHEA:15761"/>
        <dbReference type="ChEBI" id="CHEBI:15378"/>
        <dbReference type="ChEBI" id="CHEBI:57476"/>
        <dbReference type="ChEBI" id="CHEBI:57783"/>
        <dbReference type="ChEBI" id="CHEBI:58349"/>
        <dbReference type="ChEBI" id="CHEBI:537519"/>
        <dbReference type="EC" id="1.1.1.3"/>
    </reaction>
    <physiologicalReaction direction="right-to-left" evidence="8">
        <dbReference type="Rhea" id="RHEA:15763"/>
    </physiologicalReaction>
</comment>
<evidence type="ECO:0000256" key="4">
    <source>
        <dbReference type="ARBA" id="ARBA00022857"/>
    </source>
</evidence>
<dbReference type="InterPro" id="IPR011147">
    <property type="entry name" value="Bifunc_Aspkin/hSer_DH"/>
</dbReference>
<dbReference type="PROSITE" id="PS00324">
    <property type="entry name" value="ASPARTOKINASE"/>
    <property type="match status" value="1"/>
</dbReference>
<name>A0ABS6MMN8_9GAMM</name>
<feature type="domain" description="Aspartate/glutamate/uridylate kinase" evidence="10">
    <location>
        <begin position="16"/>
        <end position="285"/>
    </location>
</feature>
<feature type="domain" description="Aspartate/homoserine dehydrogenase NAD-binding" evidence="12">
    <location>
        <begin position="452"/>
        <end position="578"/>
    </location>
</feature>
<evidence type="ECO:0000256" key="6">
    <source>
        <dbReference type="ARBA" id="ARBA00023167"/>
    </source>
</evidence>
<evidence type="ECO:0000256" key="5">
    <source>
        <dbReference type="ARBA" id="ARBA00023002"/>
    </source>
</evidence>
<keyword evidence="13" id="KW-0808">Transferase</keyword>
<dbReference type="InterPro" id="IPR019811">
    <property type="entry name" value="HDH_CS"/>
</dbReference>
<dbReference type="PROSITE" id="PS01042">
    <property type="entry name" value="HOMOSER_DHGENASE"/>
    <property type="match status" value="1"/>
</dbReference>
<dbReference type="GO" id="GO:0004072">
    <property type="term" value="F:aspartate kinase activity"/>
    <property type="evidence" value="ECO:0007669"/>
    <property type="project" value="UniProtKB-EC"/>
</dbReference>
<dbReference type="PANTHER" id="PTHR43070:SF5">
    <property type="entry name" value="HOMOSERINE DEHYDROGENASE"/>
    <property type="match status" value="1"/>
</dbReference>
<dbReference type="EC" id="2.7.2.4" evidence="13"/>
<evidence type="ECO:0000313" key="14">
    <source>
        <dbReference type="Proteomes" id="UP000704611"/>
    </source>
</evidence>
<keyword evidence="3" id="KW-0791">Threonine biosynthesis</keyword>
<dbReference type="PANTHER" id="PTHR43070">
    <property type="match status" value="1"/>
</dbReference>
<dbReference type="Pfam" id="PF03447">
    <property type="entry name" value="NAD_binding_3"/>
    <property type="match status" value="1"/>
</dbReference>
<evidence type="ECO:0000313" key="13">
    <source>
        <dbReference type="EMBL" id="MBV2130055.1"/>
    </source>
</evidence>
<evidence type="ECO:0000256" key="2">
    <source>
        <dbReference type="ARBA" id="ARBA00022605"/>
    </source>
</evidence>
<proteinExistence type="predicted"/>
<reference evidence="13 14" key="1">
    <citation type="submission" date="2021-06" db="EMBL/GenBank/DDBJ databases">
        <title>Rheinheimera indica sp. nov., isolated from deep-sea sediment.</title>
        <authorList>
            <person name="Wang Z."/>
            <person name="Zhang X.-Y."/>
        </authorList>
    </citation>
    <scope>NUCLEOTIDE SEQUENCE [LARGE SCALE GENOMIC DNA]</scope>
    <source>
        <strain evidence="13 14">SM2107</strain>
    </source>
</reference>
<evidence type="ECO:0000256" key="9">
    <source>
        <dbReference type="ARBA" id="ARBA00049031"/>
    </source>
</evidence>
<dbReference type="InterPro" id="IPR005106">
    <property type="entry name" value="Asp/hSer_DH_NAD-bd"/>
</dbReference>
<dbReference type="InterPro" id="IPR001048">
    <property type="entry name" value="Asp/Glu/Uridylate_kinase"/>
</dbReference>
<comment type="pathway">
    <text evidence="7">Amino-acid biosynthesis.</text>
</comment>
<feature type="domain" description="Homoserine dehydrogenase catalytic" evidence="11">
    <location>
        <begin position="590"/>
        <end position="788"/>
    </location>
</feature>
<protein>
    <submittedName>
        <fullName evidence="13">Bifunctional aspartate kinase/homoserine dehydrogenase II</fullName>
        <ecNumber evidence="13">1.1.1.3</ecNumber>
        <ecNumber evidence="13">2.7.2.4</ecNumber>
    </submittedName>
</protein>
<evidence type="ECO:0000259" key="11">
    <source>
        <dbReference type="Pfam" id="PF00742"/>
    </source>
</evidence>
<dbReference type="Pfam" id="PF00742">
    <property type="entry name" value="Homoserine_dh"/>
    <property type="match status" value="1"/>
</dbReference>